<dbReference type="EMBL" id="JALJOT010000005">
    <property type="protein sequence ID" value="KAK9915072.1"/>
    <property type="molecule type" value="Genomic_DNA"/>
</dbReference>
<proteinExistence type="predicted"/>
<accession>A0ABR2YTM1</accession>
<dbReference type="Proteomes" id="UP001491310">
    <property type="component" value="Unassembled WGS sequence"/>
</dbReference>
<organism evidence="1 2">
    <name type="scientific">Coccomyxa subellipsoidea</name>
    <dbReference type="NCBI Taxonomy" id="248742"/>
    <lineage>
        <taxon>Eukaryota</taxon>
        <taxon>Viridiplantae</taxon>
        <taxon>Chlorophyta</taxon>
        <taxon>core chlorophytes</taxon>
        <taxon>Trebouxiophyceae</taxon>
        <taxon>Trebouxiophyceae incertae sedis</taxon>
        <taxon>Coccomyxaceae</taxon>
        <taxon>Coccomyxa</taxon>
    </lineage>
</organism>
<protein>
    <submittedName>
        <fullName evidence="1">Uncharacterized protein</fullName>
    </submittedName>
</protein>
<name>A0ABR2YTM1_9CHLO</name>
<sequence length="246" mass="26891">MGSTLSALQSESSLRGTILSRAEILQLLNVRPGTHIWEALAAQGVHPQGPSGAPHGLAVALLEAMAYWSSHHAPGMEDVNPTGHGAVHRIDERRDDIVRDLHKRIKRAKMNGAAASRSEAVHRRSAEDANLALDEAVGVLEASMHASEDLRSRFAASQRTVGHLTRNLITAQLKLHAPKLHATTENSLSSSAALEAQEALLSRHQTAARVERREEALQQRILELKRRICRQRAATQRRLACTEEAA</sequence>
<evidence type="ECO:0000313" key="2">
    <source>
        <dbReference type="Proteomes" id="UP001491310"/>
    </source>
</evidence>
<comment type="caution">
    <text evidence="1">The sequence shown here is derived from an EMBL/GenBank/DDBJ whole genome shotgun (WGS) entry which is preliminary data.</text>
</comment>
<keyword evidence="2" id="KW-1185">Reference proteome</keyword>
<evidence type="ECO:0000313" key="1">
    <source>
        <dbReference type="EMBL" id="KAK9915072.1"/>
    </source>
</evidence>
<gene>
    <name evidence="1" type="ORF">WJX75_004392</name>
</gene>
<reference evidence="1 2" key="1">
    <citation type="journal article" date="2024" name="Nat. Commun.">
        <title>Phylogenomics reveals the evolutionary origins of lichenization in chlorophyte algae.</title>
        <authorList>
            <person name="Puginier C."/>
            <person name="Libourel C."/>
            <person name="Otte J."/>
            <person name="Skaloud P."/>
            <person name="Haon M."/>
            <person name="Grisel S."/>
            <person name="Petersen M."/>
            <person name="Berrin J.G."/>
            <person name="Delaux P.M."/>
            <person name="Dal Grande F."/>
            <person name="Keller J."/>
        </authorList>
    </citation>
    <scope>NUCLEOTIDE SEQUENCE [LARGE SCALE GENOMIC DNA]</scope>
    <source>
        <strain evidence="1 2">SAG 216-7</strain>
    </source>
</reference>